<keyword evidence="4" id="KW-0326">Glycosidase</keyword>
<dbReference type="Pfam" id="PF00232">
    <property type="entry name" value="Glyco_hydro_1"/>
    <property type="match status" value="1"/>
</dbReference>
<dbReference type="OrthoDB" id="9765195at2"/>
<feature type="active site" description="Nucleophile" evidence="5">
    <location>
        <position position="353"/>
    </location>
</feature>
<keyword evidence="3" id="KW-0378">Hydrolase</keyword>
<dbReference type="EC" id="3.2.1.21" evidence="2"/>
<reference evidence="7 8" key="1">
    <citation type="submission" date="2016-10" db="EMBL/GenBank/DDBJ databases">
        <authorList>
            <person name="de Groot N.N."/>
        </authorList>
    </citation>
    <scope>NUCLEOTIDE SEQUENCE [LARGE SCALE GENOMIC DNA]</scope>
    <source>
        <strain evidence="8">P4-7,KCTC 19426,CECT 7604</strain>
    </source>
</reference>
<dbReference type="PROSITE" id="PS00572">
    <property type="entry name" value="GLYCOSYL_HYDROL_F1_1"/>
    <property type="match status" value="1"/>
</dbReference>
<proteinExistence type="inferred from homology"/>
<dbReference type="GO" id="GO:0016052">
    <property type="term" value="P:carbohydrate catabolic process"/>
    <property type="evidence" value="ECO:0007669"/>
    <property type="project" value="TreeGrafter"/>
</dbReference>
<dbReference type="AlphaFoldDB" id="A0A1H0JJQ4"/>
<dbReference type="Gene3D" id="3.20.20.80">
    <property type="entry name" value="Glycosidases"/>
    <property type="match status" value="1"/>
</dbReference>
<dbReference type="PANTHER" id="PTHR10353">
    <property type="entry name" value="GLYCOSYL HYDROLASE"/>
    <property type="match status" value="1"/>
</dbReference>
<dbReference type="Proteomes" id="UP000198741">
    <property type="component" value="Chromosome I"/>
</dbReference>
<dbReference type="GO" id="GO:0008422">
    <property type="term" value="F:beta-glucosidase activity"/>
    <property type="evidence" value="ECO:0007669"/>
    <property type="project" value="UniProtKB-EC"/>
</dbReference>
<evidence type="ECO:0000256" key="3">
    <source>
        <dbReference type="ARBA" id="ARBA00022801"/>
    </source>
</evidence>
<organism evidence="7 8">
    <name type="scientific">Nakamurella panacisegetis</name>
    <dbReference type="NCBI Taxonomy" id="1090615"/>
    <lineage>
        <taxon>Bacteria</taxon>
        <taxon>Bacillati</taxon>
        <taxon>Actinomycetota</taxon>
        <taxon>Actinomycetes</taxon>
        <taxon>Nakamurellales</taxon>
        <taxon>Nakamurellaceae</taxon>
        <taxon>Nakamurella</taxon>
    </lineage>
</organism>
<evidence type="ECO:0000256" key="6">
    <source>
        <dbReference type="RuleBase" id="RU003690"/>
    </source>
</evidence>
<dbReference type="PANTHER" id="PTHR10353:SF36">
    <property type="entry name" value="LP05116P"/>
    <property type="match status" value="1"/>
</dbReference>
<protein>
    <recommendedName>
        <fullName evidence="2">beta-glucosidase</fullName>
        <ecNumber evidence="2">3.2.1.21</ecNumber>
    </recommendedName>
</protein>
<sequence length="446" mass="48110">MTSPFPHLRSDFEFGVTTSALGIEGGADREGRTPSVWDAVAAAPGRIVDGTTGADAVDHHTRYGPDIDLLARLGAQSYRFSVSWSRVQPGGVGPPNPAGLAFYDRLLDRLLEAGVDPWVTLYHWDLPVELMMQGGWLDRDTADRLGDLAVVVADRLGDRVRRWTTMADPVLHMGYGHAVGVDPPGLTLLGEAIVVTHHLLLGHARVRAVLAGGGHQVGIANHHTLVGSASDTPADRTAAALYDSYHNRQFTDPILIGRYPRLLQNLLDRQDGLVQDGDLAAISAPLDFYGVDYFHPTTVAAAPENNSIPFAIIPTPDRPVTDFDAPVEPAALTAVLVELTRRYPRLPPLFVTENGAAYDDRPGEPDTARIEYLRAHLAAVDDAVAAGADVRGYFHRGLTDAWEGTEGYTRQFGLVAIDPITGERTPRASYEAFRASIAGHRGPPPG</sequence>
<evidence type="ECO:0000256" key="1">
    <source>
        <dbReference type="ARBA" id="ARBA00010838"/>
    </source>
</evidence>
<comment type="similarity">
    <text evidence="1 6">Belongs to the glycosyl hydrolase 1 family.</text>
</comment>
<name>A0A1H0JJQ4_9ACTN</name>
<dbReference type="InterPro" id="IPR001360">
    <property type="entry name" value="Glyco_hydro_1"/>
</dbReference>
<dbReference type="InterPro" id="IPR017853">
    <property type="entry name" value="GH"/>
</dbReference>
<evidence type="ECO:0000256" key="5">
    <source>
        <dbReference type="PROSITE-ProRule" id="PRU10055"/>
    </source>
</evidence>
<accession>A0A1H0JJQ4</accession>
<dbReference type="SUPFAM" id="SSF51445">
    <property type="entry name" value="(Trans)glycosidases"/>
    <property type="match status" value="1"/>
</dbReference>
<keyword evidence="8" id="KW-1185">Reference proteome</keyword>
<dbReference type="InterPro" id="IPR018120">
    <property type="entry name" value="Glyco_hydro_1_AS"/>
</dbReference>
<dbReference type="EMBL" id="LT629710">
    <property type="protein sequence ID" value="SDO43946.1"/>
    <property type="molecule type" value="Genomic_DNA"/>
</dbReference>
<evidence type="ECO:0000256" key="2">
    <source>
        <dbReference type="ARBA" id="ARBA00012744"/>
    </source>
</evidence>
<evidence type="ECO:0000313" key="7">
    <source>
        <dbReference type="EMBL" id="SDO43946.1"/>
    </source>
</evidence>
<evidence type="ECO:0000256" key="4">
    <source>
        <dbReference type="ARBA" id="ARBA00023295"/>
    </source>
</evidence>
<dbReference type="STRING" id="1090615.SAMN04515671_0941"/>
<gene>
    <name evidence="7" type="ORF">SAMN04515671_0941</name>
</gene>
<dbReference type="PRINTS" id="PR00131">
    <property type="entry name" value="GLHYDRLASE1"/>
</dbReference>
<dbReference type="RefSeq" id="WP_090474808.1">
    <property type="nucleotide sequence ID" value="NZ_LT629710.1"/>
</dbReference>
<dbReference type="GO" id="GO:0005829">
    <property type="term" value="C:cytosol"/>
    <property type="evidence" value="ECO:0007669"/>
    <property type="project" value="TreeGrafter"/>
</dbReference>
<evidence type="ECO:0000313" key="8">
    <source>
        <dbReference type="Proteomes" id="UP000198741"/>
    </source>
</evidence>